<feature type="compositionally biased region" description="Basic residues" evidence="1">
    <location>
        <begin position="105"/>
        <end position="114"/>
    </location>
</feature>
<reference evidence="4" key="4">
    <citation type="journal article" date="2015" name="G3 (Bethesda)">
        <title>Genome sequences of three phytopathogenic species of the Magnaporthaceae family of fungi.</title>
        <authorList>
            <person name="Okagaki L.H."/>
            <person name="Nunes C.C."/>
            <person name="Sailsbery J."/>
            <person name="Clay B."/>
            <person name="Brown D."/>
            <person name="John T."/>
            <person name="Oh Y."/>
            <person name="Young N."/>
            <person name="Fitzgerald M."/>
            <person name="Haas B.J."/>
            <person name="Zeng Q."/>
            <person name="Young S."/>
            <person name="Adiconis X."/>
            <person name="Fan L."/>
            <person name="Levin J.Z."/>
            <person name="Mitchell T.K."/>
            <person name="Okubara P.A."/>
            <person name="Farman M.L."/>
            <person name="Kohn L.M."/>
            <person name="Birren B."/>
            <person name="Ma L.-J."/>
            <person name="Dean R.A."/>
        </authorList>
    </citation>
    <scope>NUCLEOTIDE SEQUENCE</scope>
    <source>
        <strain evidence="4">ATCC 64411 / 73-15</strain>
    </source>
</reference>
<keyword evidence="2" id="KW-0812">Transmembrane</keyword>
<dbReference type="Proteomes" id="UP000011715">
    <property type="component" value="Unassembled WGS sequence"/>
</dbReference>
<evidence type="ECO:0000313" key="5">
    <source>
        <dbReference type="Proteomes" id="UP000011715"/>
    </source>
</evidence>
<evidence type="ECO:0000256" key="2">
    <source>
        <dbReference type="SAM" id="Phobius"/>
    </source>
</evidence>
<dbReference type="VEuPathDB" id="FungiDB:MAPG_00968"/>
<dbReference type="AlphaFoldDB" id="A0A0C4DMG1"/>
<accession>A0A0C4DMG1</accession>
<evidence type="ECO:0000256" key="1">
    <source>
        <dbReference type="SAM" id="MobiDB-lite"/>
    </source>
</evidence>
<feature type="transmembrane region" description="Helical" evidence="2">
    <location>
        <begin position="6"/>
        <end position="25"/>
    </location>
</feature>
<keyword evidence="2" id="KW-0472">Membrane</keyword>
<dbReference type="EMBL" id="GL876966">
    <property type="protein sequence ID" value="KLU81887.1"/>
    <property type="molecule type" value="Genomic_DNA"/>
</dbReference>
<gene>
    <name evidence="3" type="ORF">MAPG_00968</name>
</gene>
<evidence type="ECO:0000313" key="3">
    <source>
        <dbReference type="EMBL" id="KLU81887.1"/>
    </source>
</evidence>
<keyword evidence="5" id="KW-1185">Reference proteome</keyword>
<proteinExistence type="predicted"/>
<dbReference type="EMBL" id="ADBL01000231">
    <property type="status" value="NOT_ANNOTATED_CDS"/>
    <property type="molecule type" value="Genomic_DNA"/>
</dbReference>
<keyword evidence="2" id="KW-1133">Transmembrane helix</keyword>
<evidence type="ECO:0000313" key="4">
    <source>
        <dbReference type="EnsemblFungi" id="MAPG_00968T0"/>
    </source>
</evidence>
<organism evidence="4 5">
    <name type="scientific">Magnaporthiopsis poae (strain ATCC 64411 / 73-15)</name>
    <name type="common">Kentucky bluegrass fungus</name>
    <name type="synonym">Magnaporthe poae</name>
    <dbReference type="NCBI Taxonomy" id="644358"/>
    <lineage>
        <taxon>Eukaryota</taxon>
        <taxon>Fungi</taxon>
        <taxon>Dikarya</taxon>
        <taxon>Ascomycota</taxon>
        <taxon>Pezizomycotina</taxon>
        <taxon>Sordariomycetes</taxon>
        <taxon>Sordariomycetidae</taxon>
        <taxon>Magnaporthales</taxon>
        <taxon>Magnaporthaceae</taxon>
        <taxon>Magnaporthiopsis</taxon>
    </lineage>
</organism>
<reference evidence="3" key="1">
    <citation type="submission" date="2010-05" db="EMBL/GenBank/DDBJ databases">
        <title>The Genome Sequence of Magnaporthe poae strain ATCC 64411.</title>
        <authorList>
            <consortium name="The Broad Institute Genome Sequencing Platform"/>
            <consortium name="Broad Institute Genome Sequencing Center for Infectious Disease"/>
            <person name="Ma L.-J."/>
            <person name="Dead R."/>
            <person name="Young S."/>
            <person name="Zeng Q."/>
            <person name="Koehrsen M."/>
            <person name="Alvarado L."/>
            <person name="Berlin A."/>
            <person name="Chapman S.B."/>
            <person name="Chen Z."/>
            <person name="Freedman E."/>
            <person name="Gellesch M."/>
            <person name="Goldberg J."/>
            <person name="Griggs A."/>
            <person name="Gujja S."/>
            <person name="Heilman E.R."/>
            <person name="Heiman D."/>
            <person name="Hepburn T."/>
            <person name="Howarth C."/>
            <person name="Jen D."/>
            <person name="Larson L."/>
            <person name="Mehta T."/>
            <person name="Neiman D."/>
            <person name="Pearson M."/>
            <person name="Roberts A."/>
            <person name="Saif S."/>
            <person name="Shea T."/>
            <person name="Shenoy N."/>
            <person name="Sisk P."/>
            <person name="Stolte C."/>
            <person name="Sykes S."/>
            <person name="Walk T."/>
            <person name="White J."/>
            <person name="Yandava C."/>
            <person name="Haas B."/>
            <person name="Nusbaum C."/>
            <person name="Birren B."/>
        </authorList>
    </citation>
    <scope>NUCLEOTIDE SEQUENCE</scope>
    <source>
        <strain evidence="3">ATCC 64411</strain>
    </source>
</reference>
<name>A0A0C4DMG1_MAGP6</name>
<dbReference type="EnsemblFungi" id="MAPG_00968T0">
    <property type="protein sequence ID" value="MAPG_00968T0"/>
    <property type="gene ID" value="MAPG_00968"/>
</dbReference>
<protein>
    <submittedName>
        <fullName evidence="3 4">Uncharacterized protein</fullName>
    </submittedName>
</protein>
<feature type="region of interest" description="Disordered" evidence="1">
    <location>
        <begin position="89"/>
        <end position="121"/>
    </location>
</feature>
<sequence length="142" mass="15674">MVCVGWIGCIIIFFFFYFLFVILFFSPRPRVGGGFLSRFRVSLADPALSRVESDRCQGLPTSQPALGEEARPCISINRDVILRGCAQFPPHAKPKQSKPSFIRPARTKRAHTRGKTSANHGARSVVFIFRKSAAPSPGPPLS</sequence>
<reference evidence="3" key="3">
    <citation type="submission" date="2011-03" db="EMBL/GenBank/DDBJ databases">
        <title>Annotation of Magnaporthe poae ATCC 64411.</title>
        <authorList>
            <person name="Ma L.-J."/>
            <person name="Dead R."/>
            <person name="Young S.K."/>
            <person name="Zeng Q."/>
            <person name="Gargeya S."/>
            <person name="Fitzgerald M."/>
            <person name="Haas B."/>
            <person name="Abouelleil A."/>
            <person name="Alvarado L."/>
            <person name="Arachchi H.M."/>
            <person name="Berlin A."/>
            <person name="Brown A."/>
            <person name="Chapman S.B."/>
            <person name="Chen Z."/>
            <person name="Dunbar C."/>
            <person name="Freedman E."/>
            <person name="Gearin G."/>
            <person name="Gellesch M."/>
            <person name="Goldberg J."/>
            <person name="Griggs A."/>
            <person name="Gujja S."/>
            <person name="Heiman D."/>
            <person name="Howarth C."/>
            <person name="Larson L."/>
            <person name="Lui A."/>
            <person name="MacDonald P.J.P."/>
            <person name="Mehta T."/>
            <person name="Montmayeur A."/>
            <person name="Murphy C."/>
            <person name="Neiman D."/>
            <person name="Pearson M."/>
            <person name="Priest M."/>
            <person name="Roberts A."/>
            <person name="Saif S."/>
            <person name="Shea T."/>
            <person name="Shenoy N."/>
            <person name="Sisk P."/>
            <person name="Stolte C."/>
            <person name="Sykes S."/>
            <person name="Yandava C."/>
            <person name="Wortman J."/>
            <person name="Nusbaum C."/>
            <person name="Birren B."/>
        </authorList>
    </citation>
    <scope>NUCLEOTIDE SEQUENCE</scope>
    <source>
        <strain evidence="3">ATCC 64411</strain>
    </source>
</reference>
<reference evidence="5" key="2">
    <citation type="submission" date="2010-05" db="EMBL/GenBank/DDBJ databases">
        <title>The genome sequence of Magnaporthe poae strain ATCC 64411.</title>
        <authorList>
            <person name="Ma L.-J."/>
            <person name="Dead R."/>
            <person name="Young S."/>
            <person name="Zeng Q."/>
            <person name="Koehrsen M."/>
            <person name="Alvarado L."/>
            <person name="Berlin A."/>
            <person name="Chapman S.B."/>
            <person name="Chen Z."/>
            <person name="Freedman E."/>
            <person name="Gellesch M."/>
            <person name="Goldberg J."/>
            <person name="Griggs A."/>
            <person name="Gujja S."/>
            <person name="Heilman E.R."/>
            <person name="Heiman D."/>
            <person name="Hepburn T."/>
            <person name="Howarth C."/>
            <person name="Jen D."/>
            <person name="Larson L."/>
            <person name="Mehta T."/>
            <person name="Neiman D."/>
            <person name="Pearson M."/>
            <person name="Roberts A."/>
            <person name="Saif S."/>
            <person name="Shea T."/>
            <person name="Shenoy N."/>
            <person name="Sisk P."/>
            <person name="Stolte C."/>
            <person name="Sykes S."/>
            <person name="Walk T."/>
            <person name="White J."/>
            <person name="Yandava C."/>
            <person name="Haas B."/>
            <person name="Nusbaum C."/>
            <person name="Birren B."/>
        </authorList>
    </citation>
    <scope>NUCLEOTIDE SEQUENCE [LARGE SCALE GENOMIC DNA]</scope>
    <source>
        <strain evidence="5">ATCC 64411 / 73-15</strain>
    </source>
</reference>
<reference evidence="4" key="5">
    <citation type="submission" date="2015-06" db="UniProtKB">
        <authorList>
            <consortium name="EnsemblFungi"/>
        </authorList>
    </citation>
    <scope>IDENTIFICATION</scope>
    <source>
        <strain evidence="4">ATCC 64411</strain>
    </source>
</reference>